<dbReference type="KEGG" id="afu:AF_1943"/>
<organism evidence="2 3">
    <name type="scientific">Archaeoglobus fulgidus (strain ATCC 49558 / DSM 4304 / JCM 9628 / NBRC 100126 / VC-16)</name>
    <dbReference type="NCBI Taxonomy" id="224325"/>
    <lineage>
        <taxon>Archaea</taxon>
        <taxon>Methanobacteriati</taxon>
        <taxon>Methanobacteriota</taxon>
        <taxon>Archaeoglobi</taxon>
        <taxon>Archaeoglobales</taxon>
        <taxon>Archaeoglobaceae</taxon>
        <taxon>Archaeoglobus</taxon>
    </lineage>
</organism>
<feature type="domain" description="CARDB" evidence="1">
    <location>
        <begin position="49"/>
        <end position="148"/>
    </location>
</feature>
<dbReference type="PaxDb" id="224325-AF_1943"/>
<dbReference type="HOGENOM" id="CLU_496625_0_0_2"/>
<dbReference type="PIR" id="F69492">
    <property type="entry name" value="F69492"/>
</dbReference>
<sequence>MYCYREASECPAGTRCVTQGEAEKNGMIPTGIFCDYQNGQEMYCYSEGKPDLVISDVWAYNTTPGVYSELRALVYNHGHGYAGKFSVAFFIDGSYVGEVEVNGLGANENTVARISYPHPCEGETDTFAAQVDYHNEVDEENENDNYHESPRIFQCSGGEMPNLEVVEAYIDYQDFCRALNYRNSSIVVVVANTGEQASPQTGGWIYIDGNSRGGFDIPSLQPGEETTISMNFPYMCEGSSDEIRVVVDSRNYVVESNENDNEYTFITDCIPMPSGTADLVVSYLETHVVEELLAGGLSYPLKSEINYTVENLGEDYSCNAEVGLFIDGVFQGQQYLPPLAPGDSITRTFIAKYDWERCSGISDTLTLKADVNNDVAESNENNNERSVTLYCIEYPLIKPDLTVEDVWIEGEGASNLDIVFTVKNIGLAASRATNAYVGVNYNPAGSTPIPPLNAGESVELRISGFTAQWQENTIEVCADSGNLVDEIPNEMNNCLTKTITIEDVGCYDGVRNRDEVGVDCGGYYCVPAALLRLKGDCSIRMTMAAGFQ</sequence>
<dbReference type="GeneID" id="1485685"/>
<dbReference type="Gene3D" id="2.60.40.10">
    <property type="entry name" value="Immunoglobulins"/>
    <property type="match status" value="4"/>
</dbReference>
<dbReference type="InterPro" id="IPR011635">
    <property type="entry name" value="CARDB"/>
</dbReference>
<keyword evidence="3" id="KW-1185">Reference proteome</keyword>
<proteinExistence type="predicted"/>
<dbReference type="EMBL" id="AE000782">
    <property type="protein sequence ID" value="AAB89315.1"/>
    <property type="molecule type" value="Genomic_DNA"/>
</dbReference>
<dbReference type="STRING" id="224325.AF_1943"/>
<dbReference type="Proteomes" id="UP000002199">
    <property type="component" value="Chromosome"/>
</dbReference>
<feature type="domain" description="CARDB" evidence="1">
    <location>
        <begin position="398"/>
        <end position="497"/>
    </location>
</feature>
<gene>
    <name evidence="2" type="ordered locus">AF_1943</name>
</gene>
<dbReference type="Pfam" id="PF07705">
    <property type="entry name" value="CARDB"/>
    <property type="match status" value="4"/>
</dbReference>
<accession>O28336</accession>
<dbReference type="AlphaFoldDB" id="O28336"/>
<evidence type="ECO:0000313" key="2">
    <source>
        <dbReference type="EMBL" id="AAB89315.1"/>
    </source>
</evidence>
<evidence type="ECO:0000313" key="3">
    <source>
        <dbReference type="Proteomes" id="UP000002199"/>
    </source>
</evidence>
<protein>
    <recommendedName>
        <fullName evidence="1">CARDB domain-containing protein</fullName>
    </recommendedName>
</protein>
<evidence type="ECO:0000259" key="1">
    <source>
        <dbReference type="Pfam" id="PF07705"/>
    </source>
</evidence>
<name>O28336_ARCFU</name>
<dbReference type="eggNOG" id="arCOG02532">
    <property type="taxonomic scope" value="Archaea"/>
</dbReference>
<reference evidence="2 3" key="1">
    <citation type="journal article" date="1997" name="Nature">
        <title>The complete genome sequence of the hyperthermophilic, sulphate-reducing archaeon Archaeoglobus fulgidus.</title>
        <authorList>
            <person name="Klenk H.P."/>
            <person name="Clayton R.A."/>
            <person name="Tomb J."/>
            <person name="White O."/>
            <person name="Nelson K.E."/>
            <person name="Ketchum K.A."/>
            <person name="Dodson R.J."/>
            <person name="Gwinn M."/>
            <person name="Hickey E.K."/>
            <person name="Peterson J.D."/>
            <person name="Richardson D.L."/>
            <person name="Kerlavage A.R."/>
            <person name="Graham D.E."/>
            <person name="Kyrpides N.C."/>
            <person name="Fleischmann R.D."/>
            <person name="Quackenbush J."/>
            <person name="Lee N.H."/>
            <person name="Sutton G.G."/>
            <person name="Gill S."/>
            <person name="Kirkness E.F."/>
            <person name="Dougherty B.A."/>
            <person name="McKenney K."/>
            <person name="Adams M.D."/>
            <person name="Loftus B."/>
            <person name="Peterson S."/>
            <person name="Reich C.I."/>
            <person name="McNeil L.K."/>
            <person name="Badger J.H."/>
            <person name="Glodek A."/>
            <person name="Zhou L."/>
            <person name="Overbeek R."/>
            <person name="Gocayne J.D."/>
            <person name="Weidman J.F."/>
            <person name="McDonald L."/>
            <person name="Utterback T."/>
            <person name="Cotton M.D."/>
            <person name="Spriggs T."/>
            <person name="Artiach P."/>
            <person name="Kaine B.P."/>
            <person name="Sykes S.M."/>
            <person name="Sadow P.W."/>
            <person name="D'Andrea K.P."/>
            <person name="Bowman C."/>
            <person name="Fujii C."/>
            <person name="Garland S.A."/>
            <person name="Mason T.M."/>
            <person name="Olsen G.J."/>
            <person name="Fraser C.M."/>
            <person name="Smith H.O."/>
            <person name="Woese C.R."/>
            <person name="Venter J.C."/>
        </authorList>
    </citation>
    <scope>NUCLEOTIDE SEQUENCE [LARGE SCALE GENOMIC DNA]</scope>
    <source>
        <strain evidence="3">ATCC 49558 / DSM 4304 / JCM 9628 / NBRC 100126 / VC-16</strain>
    </source>
</reference>
<feature type="domain" description="CARDB" evidence="1">
    <location>
        <begin position="161"/>
        <end position="264"/>
    </location>
</feature>
<dbReference type="EnsemblBacteria" id="AAB89315">
    <property type="protein sequence ID" value="AAB89315"/>
    <property type="gene ID" value="AF_1943"/>
</dbReference>
<dbReference type="RefSeq" id="WP_081423277.1">
    <property type="nucleotide sequence ID" value="NC_000917.1"/>
</dbReference>
<feature type="domain" description="CARDB" evidence="1">
    <location>
        <begin position="278"/>
        <end position="386"/>
    </location>
</feature>
<dbReference type="InterPro" id="IPR013783">
    <property type="entry name" value="Ig-like_fold"/>
</dbReference>
<dbReference type="PhylomeDB" id="O28336"/>